<dbReference type="PROSITE" id="PS50102">
    <property type="entry name" value="RRM"/>
    <property type="match status" value="2"/>
</dbReference>
<dbReference type="GO" id="GO:0005634">
    <property type="term" value="C:nucleus"/>
    <property type="evidence" value="ECO:0007669"/>
    <property type="project" value="TreeGrafter"/>
</dbReference>
<keyword evidence="1 2" id="KW-0694">RNA-binding</keyword>
<name>A0A8S8ZH03_SORMA</name>
<evidence type="ECO:0000259" key="4">
    <source>
        <dbReference type="PROSITE" id="PS50102"/>
    </source>
</evidence>
<evidence type="ECO:0000256" key="1">
    <source>
        <dbReference type="ARBA" id="ARBA00022884"/>
    </source>
</evidence>
<evidence type="ECO:0000256" key="2">
    <source>
        <dbReference type="PROSITE-ProRule" id="PRU00176"/>
    </source>
</evidence>
<sequence length="670" mass="73908">METRKAITAVSKHSRQARVSERPCGRKAVCGVVFVRGDYHAFVHTNSGCQDYGGGSNTPSDASEFGGNKGQYSSVTPTRQSYPNGIMTSANTPKTNMLRRSVTFVEPDPPAREHSRITYTMVNNTPPSTPKGDTFDAQYLYPPSACVFVANLPEAREDDDLHAAVTKEFSCFGVVYVKIRRDPSNMPFAFCQYTDEDHAKDAVINGKGIMILGRPCRTEMVKANRTYAINRRDYGDITVHQAMRVLEAYGELSKCYLLPTERQKALGLPATVIAAFTTFDPARDMGTVAKQNPEYRIVPYDEQKGSITPPRDPNKEFLKQYEIDRQTLYVAHLPRDIDEAELGELFSQAGTVRKCTIVRKDGHSYYGARQQFYAFVEYENIGEPDEAIRRFRGYELRGHPLKVERKATKSARRMVSSPASSDTFKGGPRTPNTPSRSTFAHRSVMQRSSVPEMAASVPQPTSMLLAYPSEGSPPQRGNVHTTHGFHRANGIALDDSAIQNVSAEPLAVKPIKSMPNFGAHGAQGDATSANNLPAGILLGPSASVVPRPQFTALPHPTADVNGRPIHPMEPLPITSWDQPQPGYPHVGYIPDWDMHSYMTGMPGTGPILPPNVQQAPHDLVMHNWTPEFAPPIPLECVPRGFVRSHFAYHPITGQHCAVWIPGAAPHPSVY</sequence>
<dbReference type="InterPro" id="IPR000504">
    <property type="entry name" value="RRM_dom"/>
</dbReference>
<dbReference type="SMART" id="SM00360">
    <property type="entry name" value="RRM"/>
    <property type="match status" value="2"/>
</dbReference>
<dbReference type="PANTHER" id="PTHR48025">
    <property type="entry name" value="OS02G0815200 PROTEIN"/>
    <property type="match status" value="1"/>
</dbReference>
<evidence type="ECO:0000313" key="5">
    <source>
        <dbReference type="EMBL" id="KAA8628438.1"/>
    </source>
</evidence>
<dbReference type="VEuPathDB" id="FungiDB:SMAC_05420"/>
<feature type="domain" description="RRM" evidence="4">
    <location>
        <begin position="326"/>
        <end position="408"/>
    </location>
</feature>
<dbReference type="Pfam" id="PF00076">
    <property type="entry name" value="RRM_1"/>
    <property type="match status" value="2"/>
</dbReference>
<dbReference type="FunFam" id="3.30.70.330:FF:000736">
    <property type="entry name" value="Polyadenylate-binding protein, putative"/>
    <property type="match status" value="1"/>
</dbReference>
<evidence type="ECO:0000313" key="6">
    <source>
        <dbReference type="Proteomes" id="UP000433876"/>
    </source>
</evidence>
<dbReference type="InterPro" id="IPR035979">
    <property type="entry name" value="RBD_domain_sf"/>
</dbReference>
<dbReference type="CDD" id="cd00590">
    <property type="entry name" value="RRM_SF"/>
    <property type="match status" value="1"/>
</dbReference>
<gene>
    <name evidence="5" type="ORF">SMACR_05420</name>
</gene>
<protein>
    <recommendedName>
        <fullName evidence="4">RRM domain-containing protein</fullName>
    </recommendedName>
</protein>
<dbReference type="AlphaFoldDB" id="A0A8S8ZH03"/>
<dbReference type="GO" id="GO:0003729">
    <property type="term" value="F:mRNA binding"/>
    <property type="evidence" value="ECO:0007669"/>
    <property type="project" value="TreeGrafter"/>
</dbReference>
<dbReference type="EMBL" id="NMPR01000184">
    <property type="protein sequence ID" value="KAA8628438.1"/>
    <property type="molecule type" value="Genomic_DNA"/>
</dbReference>
<dbReference type="Gene3D" id="3.30.70.330">
    <property type="match status" value="2"/>
</dbReference>
<accession>A0A8S8ZH03</accession>
<reference evidence="5 6" key="1">
    <citation type="submission" date="2017-07" db="EMBL/GenBank/DDBJ databases">
        <title>Genome sequence of the Sordaria macrospora wild type strain R19027.</title>
        <authorList>
            <person name="Nowrousian M."/>
            <person name="Teichert I."/>
            <person name="Kueck U."/>
        </authorList>
    </citation>
    <scope>NUCLEOTIDE SEQUENCE [LARGE SCALE GENOMIC DNA]</scope>
    <source>
        <strain evidence="5 6">R19027</strain>
        <tissue evidence="5">Mycelium</tissue>
    </source>
</reference>
<feature type="domain" description="RRM" evidence="4">
    <location>
        <begin position="145"/>
        <end position="223"/>
    </location>
</feature>
<evidence type="ECO:0000256" key="3">
    <source>
        <dbReference type="SAM" id="MobiDB-lite"/>
    </source>
</evidence>
<comment type="caution">
    <text evidence="5">The sequence shown here is derived from an EMBL/GenBank/DDBJ whole genome shotgun (WGS) entry which is preliminary data.</text>
</comment>
<organism evidence="5 6">
    <name type="scientific">Sordaria macrospora</name>
    <dbReference type="NCBI Taxonomy" id="5147"/>
    <lineage>
        <taxon>Eukaryota</taxon>
        <taxon>Fungi</taxon>
        <taxon>Dikarya</taxon>
        <taxon>Ascomycota</taxon>
        <taxon>Pezizomycotina</taxon>
        <taxon>Sordariomycetes</taxon>
        <taxon>Sordariomycetidae</taxon>
        <taxon>Sordariales</taxon>
        <taxon>Sordariaceae</taxon>
        <taxon>Sordaria</taxon>
    </lineage>
</organism>
<dbReference type="CDD" id="cd12453">
    <property type="entry name" value="RRM1_RIM4_like"/>
    <property type="match status" value="1"/>
</dbReference>
<dbReference type="PANTHER" id="PTHR48025:SF1">
    <property type="entry name" value="RRM DOMAIN-CONTAINING PROTEIN"/>
    <property type="match status" value="1"/>
</dbReference>
<dbReference type="InterPro" id="IPR050502">
    <property type="entry name" value="Euk_RNA-bind_prot"/>
</dbReference>
<dbReference type="InterPro" id="IPR034352">
    <property type="entry name" value="Rim4_RRM1"/>
</dbReference>
<feature type="region of interest" description="Disordered" evidence="3">
    <location>
        <begin position="51"/>
        <end position="92"/>
    </location>
</feature>
<feature type="region of interest" description="Disordered" evidence="3">
    <location>
        <begin position="405"/>
        <end position="441"/>
    </location>
</feature>
<proteinExistence type="predicted"/>
<dbReference type="SUPFAM" id="SSF54928">
    <property type="entry name" value="RNA-binding domain, RBD"/>
    <property type="match status" value="2"/>
</dbReference>
<dbReference type="InterPro" id="IPR012677">
    <property type="entry name" value="Nucleotide-bd_a/b_plait_sf"/>
</dbReference>
<dbReference type="Proteomes" id="UP000433876">
    <property type="component" value="Unassembled WGS sequence"/>
</dbReference>
<feature type="compositionally biased region" description="Polar residues" evidence="3">
    <location>
        <begin position="430"/>
        <end position="441"/>
    </location>
</feature>
<feature type="compositionally biased region" description="Polar residues" evidence="3">
    <location>
        <begin position="70"/>
        <end position="92"/>
    </location>
</feature>